<gene>
    <name evidence="1" type="ORF">ACFP2V_32470</name>
</gene>
<dbReference type="Proteomes" id="UP001596183">
    <property type="component" value="Unassembled WGS sequence"/>
</dbReference>
<keyword evidence="2" id="KW-1185">Reference proteome</keyword>
<proteinExistence type="predicted"/>
<dbReference type="RefSeq" id="WP_381218867.1">
    <property type="nucleotide sequence ID" value="NZ_JBHSPC010000121.1"/>
</dbReference>
<evidence type="ECO:0000313" key="1">
    <source>
        <dbReference type="EMBL" id="MFC5674618.1"/>
    </source>
</evidence>
<dbReference type="Pfam" id="PF01527">
    <property type="entry name" value="HTH_Tnp_1"/>
    <property type="match status" value="1"/>
</dbReference>
<accession>A0ABW0XY35</accession>
<evidence type="ECO:0000313" key="2">
    <source>
        <dbReference type="Proteomes" id="UP001596183"/>
    </source>
</evidence>
<name>A0ABW0XY35_9ACTN</name>
<protein>
    <submittedName>
        <fullName evidence="1">Transposase</fullName>
    </submittedName>
</protein>
<sequence length="38" mass="4099">MSKKSNTGKRYTAEFKRDAVAPALSSDKAVTEVARARG</sequence>
<dbReference type="InterPro" id="IPR002514">
    <property type="entry name" value="Transposase_8"/>
</dbReference>
<organism evidence="1 2">
    <name type="scientific">Streptomyces incanus</name>
    <dbReference type="NCBI Taxonomy" id="887453"/>
    <lineage>
        <taxon>Bacteria</taxon>
        <taxon>Bacillati</taxon>
        <taxon>Actinomycetota</taxon>
        <taxon>Actinomycetes</taxon>
        <taxon>Kitasatosporales</taxon>
        <taxon>Streptomycetaceae</taxon>
        <taxon>Streptomyces</taxon>
    </lineage>
</organism>
<dbReference type="EMBL" id="JBHSPC010000121">
    <property type="protein sequence ID" value="MFC5674618.1"/>
    <property type="molecule type" value="Genomic_DNA"/>
</dbReference>
<reference evidence="2" key="1">
    <citation type="journal article" date="2019" name="Int. J. Syst. Evol. Microbiol.">
        <title>The Global Catalogue of Microorganisms (GCM) 10K type strain sequencing project: providing services to taxonomists for standard genome sequencing and annotation.</title>
        <authorList>
            <consortium name="The Broad Institute Genomics Platform"/>
            <consortium name="The Broad Institute Genome Sequencing Center for Infectious Disease"/>
            <person name="Wu L."/>
            <person name="Ma J."/>
        </authorList>
    </citation>
    <scope>NUCLEOTIDE SEQUENCE [LARGE SCALE GENOMIC DNA]</scope>
    <source>
        <strain evidence="2">JCM 13852</strain>
    </source>
</reference>
<comment type="caution">
    <text evidence="1">The sequence shown here is derived from an EMBL/GenBank/DDBJ whole genome shotgun (WGS) entry which is preliminary data.</text>
</comment>